<dbReference type="InterPro" id="IPR056636">
    <property type="entry name" value="DUF7734"/>
</dbReference>
<dbReference type="Pfam" id="PF24869">
    <property type="entry name" value="DUF7734"/>
    <property type="match status" value="1"/>
</dbReference>
<dbReference type="EMBL" id="NCVQ01000006">
    <property type="protein sequence ID" value="PWZ21730.1"/>
    <property type="molecule type" value="Genomic_DNA"/>
</dbReference>
<dbReference type="ExpressionAtlas" id="A0A3L6ELP4">
    <property type="expression patterns" value="baseline and differential"/>
</dbReference>
<sequence>MVLQLHCATPTITISPPPARPRHYPHHLYGASGALPAPARGLGQLPRLLLVGVRDPRADGAVCHVRRQVRYDEEDEEEEDGEEWGHNEDVARMERYSEDARDQALLVKARVDDEVEVVLVFRGFSSSLSGGTAADPARSVLPERAIIQSVDVVKGPFDPNNIEYLEKGVGWEDFRSRLR</sequence>
<dbReference type="AlphaFoldDB" id="A0A3L6ELP4"/>
<proteinExistence type="predicted"/>
<dbReference type="PANTHER" id="PTHR36729:SF2">
    <property type="entry name" value="EXPRESSED PROTEIN"/>
    <property type="match status" value="1"/>
</dbReference>
<dbReference type="PANTHER" id="PTHR36729">
    <property type="entry name" value="EXPRESSED PROTEIN"/>
    <property type="match status" value="1"/>
</dbReference>
<gene>
    <name evidence="3" type="ORF">Zm00014a_037208</name>
</gene>
<evidence type="ECO:0000259" key="2">
    <source>
        <dbReference type="Pfam" id="PF24869"/>
    </source>
</evidence>
<feature type="compositionally biased region" description="Acidic residues" evidence="1">
    <location>
        <begin position="72"/>
        <end position="82"/>
    </location>
</feature>
<comment type="caution">
    <text evidence="3">The sequence shown here is derived from an EMBL/GenBank/DDBJ whole genome shotgun (WGS) entry which is preliminary data.</text>
</comment>
<organism evidence="3 4">
    <name type="scientific">Zea mays</name>
    <name type="common">Maize</name>
    <dbReference type="NCBI Taxonomy" id="4577"/>
    <lineage>
        <taxon>Eukaryota</taxon>
        <taxon>Viridiplantae</taxon>
        <taxon>Streptophyta</taxon>
        <taxon>Embryophyta</taxon>
        <taxon>Tracheophyta</taxon>
        <taxon>Spermatophyta</taxon>
        <taxon>Magnoliopsida</taxon>
        <taxon>Liliopsida</taxon>
        <taxon>Poales</taxon>
        <taxon>Poaceae</taxon>
        <taxon>PACMAD clade</taxon>
        <taxon>Panicoideae</taxon>
        <taxon>Andropogonodae</taxon>
        <taxon>Andropogoneae</taxon>
        <taxon>Tripsacinae</taxon>
        <taxon>Zea</taxon>
    </lineage>
</organism>
<evidence type="ECO:0000313" key="3">
    <source>
        <dbReference type="EMBL" id="PWZ21730.1"/>
    </source>
</evidence>
<accession>A0A3L6ELP4</accession>
<name>A0A3L6ELP4_MAIZE</name>
<feature type="region of interest" description="Disordered" evidence="1">
    <location>
        <begin position="71"/>
        <end position="90"/>
    </location>
</feature>
<evidence type="ECO:0000256" key="1">
    <source>
        <dbReference type="SAM" id="MobiDB-lite"/>
    </source>
</evidence>
<dbReference type="Proteomes" id="UP000251960">
    <property type="component" value="Chromosome 5"/>
</dbReference>
<feature type="domain" description="DUF7734" evidence="2">
    <location>
        <begin position="91"/>
        <end position="178"/>
    </location>
</feature>
<protein>
    <recommendedName>
        <fullName evidence="2">DUF7734 domain-containing protein</fullName>
    </recommendedName>
</protein>
<reference evidence="3 4" key="1">
    <citation type="journal article" date="2018" name="Nat. Genet.">
        <title>Extensive intraspecific gene order and gene structural variations between Mo17 and other maize genomes.</title>
        <authorList>
            <person name="Sun S."/>
            <person name="Zhou Y."/>
            <person name="Chen J."/>
            <person name="Shi J."/>
            <person name="Zhao H."/>
            <person name="Zhao H."/>
            <person name="Song W."/>
            <person name="Zhang M."/>
            <person name="Cui Y."/>
            <person name="Dong X."/>
            <person name="Liu H."/>
            <person name="Ma X."/>
            <person name="Jiao Y."/>
            <person name="Wang B."/>
            <person name="Wei X."/>
            <person name="Stein J.C."/>
            <person name="Glaubitz J.C."/>
            <person name="Lu F."/>
            <person name="Yu G."/>
            <person name="Liang C."/>
            <person name="Fengler K."/>
            <person name="Li B."/>
            <person name="Rafalski A."/>
            <person name="Schnable P.S."/>
            <person name="Ware D.H."/>
            <person name="Buckler E.S."/>
            <person name="Lai J."/>
        </authorList>
    </citation>
    <scope>NUCLEOTIDE SEQUENCE [LARGE SCALE GENOMIC DNA]</scope>
    <source>
        <strain evidence="4">cv. Missouri 17</strain>
        <tissue evidence="3">Seedling</tissue>
    </source>
</reference>
<evidence type="ECO:0000313" key="4">
    <source>
        <dbReference type="Proteomes" id="UP000251960"/>
    </source>
</evidence>